<keyword evidence="2" id="KW-1185">Reference proteome</keyword>
<reference evidence="1 2" key="1">
    <citation type="journal article" date="2013" name="Genome Announc.">
        <title>Draft Genome Sequence of Rhodococcus rhodnii Strain LMG5362, a Symbiont of Rhodnius prolixus (Hemiptera, Reduviidae, Triatominae), the Principle Vector of Trypanosoma cruzi.</title>
        <authorList>
            <person name="Pachebat J.A."/>
            <person name="van Keulen G."/>
            <person name="Whitten M.M."/>
            <person name="Girdwood S."/>
            <person name="Del Sol R."/>
            <person name="Dyson P.J."/>
            <person name="Facey P.D."/>
        </authorList>
    </citation>
    <scope>NUCLEOTIDE SEQUENCE [LARGE SCALE GENOMIC DNA]</scope>
    <source>
        <strain evidence="1 2">LMG 5362</strain>
    </source>
</reference>
<sequence length="60" mass="7043">MQRQWTTFATSGAPLASWPQYDESRRATMVFDEISRVVDDPEREKRIAWEGYDGYRGQSL</sequence>
<dbReference type="eggNOG" id="COG2272">
    <property type="taxonomic scope" value="Bacteria"/>
</dbReference>
<evidence type="ECO:0000313" key="1">
    <source>
        <dbReference type="EMBL" id="EOM77800.1"/>
    </source>
</evidence>
<proteinExistence type="predicted"/>
<gene>
    <name evidence="1" type="ORF">Rrhod_0868</name>
</gene>
<protein>
    <recommendedName>
        <fullName evidence="3">Carboxylesterase type B domain-containing protein</fullName>
    </recommendedName>
</protein>
<dbReference type="SUPFAM" id="SSF53474">
    <property type="entry name" value="alpha/beta-Hydrolases"/>
    <property type="match status" value="1"/>
</dbReference>
<dbReference type="EMBL" id="APMY01000026">
    <property type="protein sequence ID" value="EOM77800.1"/>
    <property type="molecule type" value="Genomic_DNA"/>
</dbReference>
<organism evidence="1 2">
    <name type="scientific">Rhodococcus rhodnii LMG 5362</name>
    <dbReference type="NCBI Taxonomy" id="1273125"/>
    <lineage>
        <taxon>Bacteria</taxon>
        <taxon>Bacillati</taxon>
        <taxon>Actinomycetota</taxon>
        <taxon>Actinomycetes</taxon>
        <taxon>Mycobacteriales</taxon>
        <taxon>Nocardiaceae</taxon>
        <taxon>Rhodococcus</taxon>
    </lineage>
</organism>
<dbReference type="AlphaFoldDB" id="R7WRA1"/>
<dbReference type="Gene3D" id="3.40.50.1820">
    <property type="entry name" value="alpha/beta hydrolase"/>
    <property type="match status" value="1"/>
</dbReference>
<dbReference type="PATRIC" id="fig|1273125.3.peg.840"/>
<evidence type="ECO:0008006" key="3">
    <source>
        <dbReference type="Google" id="ProtNLM"/>
    </source>
</evidence>
<comment type="caution">
    <text evidence="1">The sequence shown here is derived from an EMBL/GenBank/DDBJ whole genome shotgun (WGS) entry which is preliminary data.</text>
</comment>
<name>R7WRA1_9NOCA</name>
<dbReference type="Proteomes" id="UP000013525">
    <property type="component" value="Unassembled WGS sequence"/>
</dbReference>
<accession>R7WRA1</accession>
<evidence type="ECO:0000313" key="2">
    <source>
        <dbReference type="Proteomes" id="UP000013525"/>
    </source>
</evidence>
<dbReference type="InterPro" id="IPR029058">
    <property type="entry name" value="AB_hydrolase_fold"/>
</dbReference>